<protein>
    <recommendedName>
        <fullName evidence="4">Lysozyme</fullName>
        <ecNumber evidence="4">3.2.1.17</ecNumber>
    </recommendedName>
</protein>
<comment type="catalytic activity">
    <reaction evidence="4">
        <text>Hydrolysis of (1-&gt;4)-beta-linkages between N-acetylmuramic acid and N-acetyl-D-glucosamine residues in a peptidoglycan and between N-acetyl-D-glucosamine residues in chitodextrins.</text>
        <dbReference type="EC" id="3.2.1.17"/>
    </reaction>
</comment>
<dbReference type="GO" id="GO:0042742">
    <property type="term" value="P:defense response to bacterium"/>
    <property type="evidence" value="ECO:0007669"/>
    <property type="project" value="UniProtKB-KW"/>
</dbReference>
<keyword evidence="1 4" id="KW-0929">Antimicrobial</keyword>
<dbReference type="InterPro" id="IPR023346">
    <property type="entry name" value="Lysozyme-like_dom_sf"/>
</dbReference>
<evidence type="ECO:0000313" key="6">
    <source>
        <dbReference type="Proteomes" id="UP001189225"/>
    </source>
</evidence>
<dbReference type="EC" id="3.2.1.17" evidence="4"/>
<evidence type="ECO:0000256" key="3">
    <source>
        <dbReference type="ARBA" id="ARBA00023200"/>
    </source>
</evidence>
<dbReference type="GO" id="GO:0009253">
    <property type="term" value="P:peptidoglycan catabolic process"/>
    <property type="evidence" value="ECO:0007669"/>
    <property type="project" value="InterPro"/>
</dbReference>
<dbReference type="RefSeq" id="WP_425343189.1">
    <property type="nucleotide sequence ID" value="NZ_CATWAR010000001.1"/>
</dbReference>
<keyword evidence="6" id="KW-1185">Reference proteome</keyword>
<dbReference type="Gene3D" id="1.10.530.40">
    <property type="match status" value="1"/>
</dbReference>
<comment type="similarity">
    <text evidence="4">Belongs to the glycosyl hydrolase 24 family.</text>
</comment>
<evidence type="ECO:0000256" key="4">
    <source>
        <dbReference type="RuleBase" id="RU003788"/>
    </source>
</evidence>
<proteinExistence type="inferred from homology"/>
<sequence>MPDAICITTTNNTSDSCVPVTVTRLSKPWKVSDEGLSFTAVWESGLLNGVNFQGHVVTDGFILKAYYDNVGILTVGCGHRVLQADNISAGQTISLERAREFKRKDISISERRINNDVHVPLLQYEYDALVSIVYNTGAGQGANSLIQKVNTGDYLATAKFLPGYRVGTNRGVQARRASEARLFTTGVYDASH</sequence>
<dbReference type="EMBL" id="CATWHI010000003">
    <property type="protein sequence ID" value="CAJ0740936.1"/>
    <property type="molecule type" value="Genomic_DNA"/>
</dbReference>
<keyword evidence="2 4" id="KW-0081">Bacteriolytic enzyme</keyword>
<evidence type="ECO:0000256" key="2">
    <source>
        <dbReference type="ARBA" id="ARBA00022638"/>
    </source>
</evidence>
<comment type="caution">
    <text evidence="5">The sequence shown here is derived from an EMBL/GenBank/DDBJ whole genome shotgun (WGS) entry which is preliminary data.</text>
</comment>
<dbReference type="PANTHER" id="PTHR38107">
    <property type="match status" value="1"/>
</dbReference>
<evidence type="ECO:0000256" key="1">
    <source>
        <dbReference type="ARBA" id="ARBA00022529"/>
    </source>
</evidence>
<organism evidence="5 6">
    <name type="scientific">Ralstonia edaphi</name>
    <dbReference type="NCBI Taxonomy" id="3058599"/>
    <lineage>
        <taxon>Bacteria</taxon>
        <taxon>Pseudomonadati</taxon>
        <taxon>Pseudomonadota</taxon>
        <taxon>Betaproteobacteria</taxon>
        <taxon>Burkholderiales</taxon>
        <taxon>Burkholderiaceae</taxon>
        <taxon>Ralstonia</taxon>
    </lineage>
</organism>
<keyword evidence="4" id="KW-0326">Glycosidase</keyword>
<keyword evidence="4" id="KW-0378">Hydrolase</keyword>
<keyword evidence="3" id="KW-1035">Host cytoplasm</keyword>
<dbReference type="AlphaFoldDB" id="A0AB72X8H1"/>
<dbReference type="InterPro" id="IPR051018">
    <property type="entry name" value="Bacteriophage_GH24"/>
</dbReference>
<dbReference type="Pfam" id="PF00959">
    <property type="entry name" value="Phage_lysozyme"/>
    <property type="match status" value="1"/>
</dbReference>
<dbReference type="GO" id="GO:0031640">
    <property type="term" value="P:killing of cells of another organism"/>
    <property type="evidence" value="ECO:0007669"/>
    <property type="project" value="UniProtKB-KW"/>
</dbReference>
<dbReference type="CDD" id="cd00737">
    <property type="entry name" value="lyz_endolysin_autolysin"/>
    <property type="match status" value="1"/>
</dbReference>
<dbReference type="InterPro" id="IPR023347">
    <property type="entry name" value="Lysozyme_dom_sf"/>
</dbReference>
<dbReference type="InterPro" id="IPR033907">
    <property type="entry name" value="Endolysin_autolysin"/>
</dbReference>
<dbReference type="SUPFAM" id="SSF53955">
    <property type="entry name" value="Lysozyme-like"/>
    <property type="match status" value="1"/>
</dbReference>
<reference evidence="5 6" key="1">
    <citation type="submission" date="2023-07" db="EMBL/GenBank/DDBJ databases">
        <authorList>
            <person name="Peeters C."/>
        </authorList>
    </citation>
    <scope>NUCLEOTIDE SEQUENCE [LARGE SCALE GENOMIC DNA]</scope>
    <source>
        <strain evidence="5 6">R-16034</strain>
    </source>
</reference>
<dbReference type="GO" id="GO:0003796">
    <property type="term" value="F:lysozyme activity"/>
    <property type="evidence" value="ECO:0007669"/>
    <property type="project" value="UniProtKB-EC"/>
</dbReference>
<gene>
    <name evidence="5" type="ORF">R16034_02385</name>
</gene>
<dbReference type="PANTHER" id="PTHR38107:SF3">
    <property type="entry name" value="LYSOZYME RRRD-RELATED"/>
    <property type="match status" value="1"/>
</dbReference>
<evidence type="ECO:0000313" key="5">
    <source>
        <dbReference type="EMBL" id="CAJ0740936.1"/>
    </source>
</evidence>
<dbReference type="GO" id="GO:0016998">
    <property type="term" value="P:cell wall macromolecule catabolic process"/>
    <property type="evidence" value="ECO:0007669"/>
    <property type="project" value="InterPro"/>
</dbReference>
<name>A0AB72X8H1_9RALS</name>
<dbReference type="InterPro" id="IPR002196">
    <property type="entry name" value="Glyco_hydro_24"/>
</dbReference>
<accession>A0AB72X8H1</accession>
<dbReference type="Proteomes" id="UP001189225">
    <property type="component" value="Unassembled WGS sequence"/>
</dbReference>